<dbReference type="EMBL" id="BAAARI010000014">
    <property type="protein sequence ID" value="GAA2582578.1"/>
    <property type="molecule type" value="Genomic_DNA"/>
</dbReference>
<reference evidence="3 4" key="1">
    <citation type="journal article" date="2019" name="Int. J. Syst. Evol. Microbiol.">
        <title>The Global Catalogue of Microorganisms (GCM) 10K type strain sequencing project: providing services to taxonomists for standard genome sequencing and annotation.</title>
        <authorList>
            <consortium name="The Broad Institute Genomics Platform"/>
            <consortium name="The Broad Institute Genome Sequencing Center for Infectious Disease"/>
            <person name="Wu L."/>
            <person name="Ma J."/>
        </authorList>
    </citation>
    <scope>NUCLEOTIDE SEQUENCE [LARGE SCALE GENOMIC DNA]</scope>
    <source>
        <strain evidence="3 4">JCM 16365</strain>
    </source>
</reference>
<protein>
    <recommendedName>
        <fullName evidence="5">Cell division initiation protein</fullName>
    </recommendedName>
</protein>
<keyword evidence="1" id="KW-0175">Coiled coil</keyword>
<feature type="region of interest" description="Disordered" evidence="2">
    <location>
        <begin position="1"/>
        <end position="37"/>
    </location>
</feature>
<gene>
    <name evidence="3" type="ORF">GCM10009862_22100</name>
</gene>
<name>A0ABN3PF16_9MICO</name>
<comment type="caution">
    <text evidence="3">The sequence shown here is derived from an EMBL/GenBank/DDBJ whole genome shotgun (WGS) entry which is preliminary data.</text>
</comment>
<dbReference type="Proteomes" id="UP001500274">
    <property type="component" value="Unassembled WGS sequence"/>
</dbReference>
<evidence type="ECO:0008006" key="5">
    <source>
        <dbReference type="Google" id="ProtNLM"/>
    </source>
</evidence>
<evidence type="ECO:0000256" key="1">
    <source>
        <dbReference type="SAM" id="Coils"/>
    </source>
</evidence>
<feature type="compositionally biased region" description="Basic and acidic residues" evidence="2">
    <location>
        <begin position="444"/>
        <end position="454"/>
    </location>
</feature>
<evidence type="ECO:0000313" key="4">
    <source>
        <dbReference type="Proteomes" id="UP001500274"/>
    </source>
</evidence>
<accession>A0ABN3PF16</accession>
<organism evidence="3 4">
    <name type="scientific">Microbacterium binotii</name>
    <dbReference type="NCBI Taxonomy" id="462710"/>
    <lineage>
        <taxon>Bacteria</taxon>
        <taxon>Bacillati</taxon>
        <taxon>Actinomycetota</taxon>
        <taxon>Actinomycetes</taxon>
        <taxon>Micrococcales</taxon>
        <taxon>Microbacteriaceae</taxon>
        <taxon>Microbacterium</taxon>
    </lineage>
</organism>
<sequence>MSDARPDSPDDSPAGSSPFDELMRPSSGEDGSTFSVGFRGYDRHEVDAAISELTNRLQRTTAELGTAEARQRETLDRLREEQRAEIERLVSETEESVNRLREEHHEQAARLEADLQTATAQISEAEARIAALTAQLVERPEGAEGAEAAEPDTSDPSTRDQFEAVLRVAEEQAGLIVQNAAAQAERLLEAAREEVATQRAQAQADVSRIHAQAQHDADQVRLRIETEYTAHEATIQREAAHAAEKLAQAEREAETIRSEAEKGAAALRAMVTRETAQLRSDTERDVREMNARLLEFEETLTRRQDDAQQEFLVLHNQAVAHAERITSDANDQVAASLEHAQRISAKADDYEKLMRAQAAQIEADAHVRAQENLDRARTKAHKIVSTVIDHSTAVLRDAEDRTRALRWQQQQLTSFMSEVRELIRPEGVLAATVGADEATSDAGDGDREADGEHA</sequence>
<keyword evidence="4" id="KW-1185">Reference proteome</keyword>
<feature type="region of interest" description="Disordered" evidence="2">
    <location>
        <begin position="433"/>
        <end position="454"/>
    </location>
</feature>
<dbReference type="RefSeq" id="WP_344229467.1">
    <property type="nucleotide sequence ID" value="NZ_BAAARI010000014.1"/>
</dbReference>
<feature type="coiled-coil region" evidence="1">
    <location>
        <begin position="43"/>
        <end position="135"/>
    </location>
</feature>
<proteinExistence type="predicted"/>
<evidence type="ECO:0000256" key="2">
    <source>
        <dbReference type="SAM" id="MobiDB-lite"/>
    </source>
</evidence>
<evidence type="ECO:0000313" key="3">
    <source>
        <dbReference type="EMBL" id="GAA2582578.1"/>
    </source>
</evidence>
<feature type="compositionally biased region" description="Low complexity" evidence="2">
    <location>
        <begin position="11"/>
        <end position="20"/>
    </location>
</feature>
<feature type="coiled-coil region" evidence="1">
    <location>
        <begin position="232"/>
        <end position="299"/>
    </location>
</feature>